<protein>
    <submittedName>
        <fullName evidence="3">Phage baseplate assembly protein V</fullName>
    </submittedName>
</protein>
<keyword evidence="4" id="KW-1185">Reference proteome</keyword>
<reference evidence="3 4" key="1">
    <citation type="submission" date="2019-03" db="EMBL/GenBank/DDBJ databases">
        <title>Genomic Encyclopedia of Type Strains, Phase IV (KMG-IV): sequencing the most valuable type-strain genomes for metagenomic binning, comparative biology and taxonomic classification.</title>
        <authorList>
            <person name="Goeker M."/>
        </authorList>
    </citation>
    <scope>NUCLEOTIDE SEQUENCE [LARGE SCALE GENOMIC DNA]</scope>
    <source>
        <strain evidence="3 4">DSM 7445</strain>
    </source>
</reference>
<dbReference type="InterPro" id="IPR053861">
    <property type="entry name" value="Phage_Mu_Gp45_N"/>
</dbReference>
<dbReference type="EMBL" id="SLZQ01000004">
    <property type="protein sequence ID" value="TCS37492.1"/>
    <property type="molecule type" value="Genomic_DNA"/>
</dbReference>
<dbReference type="AlphaFoldDB" id="A0A4R3HWG0"/>
<evidence type="ECO:0000313" key="4">
    <source>
        <dbReference type="Proteomes" id="UP000295382"/>
    </source>
</evidence>
<dbReference type="OrthoDB" id="9802994at2"/>
<organism evidence="3 4">
    <name type="scientific">Paucimonas lemoignei</name>
    <name type="common">Pseudomonas lemoignei</name>
    <dbReference type="NCBI Taxonomy" id="29443"/>
    <lineage>
        <taxon>Bacteria</taxon>
        <taxon>Pseudomonadati</taxon>
        <taxon>Pseudomonadota</taxon>
        <taxon>Betaproteobacteria</taxon>
        <taxon>Burkholderiales</taxon>
        <taxon>Burkholderiaceae</taxon>
        <taxon>Paucimonas</taxon>
    </lineage>
</organism>
<dbReference type="InterPro" id="IPR013046">
    <property type="entry name" value="GpV/Gp45"/>
</dbReference>
<feature type="region of interest" description="Disordered" evidence="1">
    <location>
        <begin position="169"/>
        <end position="188"/>
    </location>
</feature>
<dbReference type="Proteomes" id="UP000295382">
    <property type="component" value="Unassembled WGS sequence"/>
</dbReference>
<dbReference type="RefSeq" id="WP_132258429.1">
    <property type="nucleotide sequence ID" value="NZ_SLZQ01000004.1"/>
</dbReference>
<evidence type="ECO:0000259" key="2">
    <source>
        <dbReference type="Pfam" id="PF06890"/>
    </source>
</evidence>
<gene>
    <name evidence="3" type="ORF">EDC30_104296</name>
</gene>
<evidence type="ECO:0000313" key="3">
    <source>
        <dbReference type="EMBL" id="TCS37492.1"/>
    </source>
</evidence>
<name>A0A4R3HWG0_PAULE</name>
<dbReference type="NCBIfam" id="TIGR01644">
    <property type="entry name" value="phage_P2_V"/>
    <property type="match status" value="1"/>
</dbReference>
<feature type="domain" description="Bacteriophage Mu Gp45 N-terminal" evidence="2">
    <location>
        <begin position="22"/>
        <end position="89"/>
    </location>
</feature>
<proteinExistence type="predicted"/>
<dbReference type="PIRSF" id="PIRSF012337">
    <property type="entry name" value="gp45"/>
    <property type="match status" value="1"/>
</dbReference>
<accession>A0A4R3HWG0</accession>
<dbReference type="Pfam" id="PF06890">
    <property type="entry name" value="Phage_Mu_Gp45"/>
    <property type="match status" value="1"/>
</dbReference>
<sequence length="188" mass="20033">MFDAIDKLTAGARNKAALMVGRCILKAIGDGKAVQLVQAQLLAEEIHDDVERIQEYGFTSVPKPGAEGVIVFVGGNRDHGLLIAVEDRRFRLKALESGEVAIYDDQGQKVHLTRTGIVIDGAGKDVTIVNAPVVHVPQDLQVGRDIIAGRDIKDAGGTKSMAGMRGTYNAHTHNDPQGGTVNTPNQGM</sequence>
<comment type="caution">
    <text evidence="3">The sequence shown here is derived from an EMBL/GenBank/DDBJ whole genome shotgun (WGS) entry which is preliminary data.</text>
</comment>
<dbReference type="InterPro" id="IPR014462">
    <property type="entry name" value="Phage_Mu_Gp45"/>
</dbReference>
<evidence type="ECO:0000256" key="1">
    <source>
        <dbReference type="SAM" id="MobiDB-lite"/>
    </source>
</evidence>